<evidence type="ECO:0000313" key="2">
    <source>
        <dbReference type="Proteomes" id="UP000245977"/>
    </source>
</evidence>
<dbReference type="Proteomes" id="UP000245977">
    <property type="component" value="Plasmid p1_010030"/>
</dbReference>
<keyword evidence="1" id="KW-0614">Plasmid</keyword>
<geneLocation type="plasmid" evidence="1 2">
    <name>p1_010030</name>
</geneLocation>
<reference evidence="1" key="1">
    <citation type="submission" date="2019-08" db="EMBL/GenBank/DDBJ databases">
        <title>The complete genome of Acinetobacter defluvii strain WCHAD010030.</title>
        <authorList>
            <person name="Hu Y."/>
            <person name="Qin J."/>
            <person name="Feng Y."/>
            <person name="Zong Z."/>
        </authorList>
    </citation>
    <scope>NUCLEOTIDE SEQUENCE</scope>
    <source>
        <strain evidence="1">WCHA30</strain>
        <plasmid evidence="1">p1_010030</plasmid>
    </source>
</reference>
<name>A0A2S2F8D8_9GAMM</name>
<dbReference type="EMBL" id="CP029389">
    <property type="protein sequence ID" value="AWL27180.1"/>
    <property type="molecule type" value="Genomic_DNA"/>
</dbReference>
<evidence type="ECO:0000313" key="1">
    <source>
        <dbReference type="EMBL" id="AWL27180.1"/>
    </source>
</evidence>
<gene>
    <name evidence="1" type="ORF">DJ533_00410</name>
</gene>
<organism evidence="1 2">
    <name type="scientific">Acinetobacter defluvii</name>
    <dbReference type="NCBI Taxonomy" id="1871111"/>
    <lineage>
        <taxon>Bacteria</taxon>
        <taxon>Pseudomonadati</taxon>
        <taxon>Pseudomonadota</taxon>
        <taxon>Gammaproteobacteria</taxon>
        <taxon>Moraxellales</taxon>
        <taxon>Moraxellaceae</taxon>
        <taxon>Acinetobacter</taxon>
    </lineage>
</organism>
<keyword evidence="2" id="KW-1185">Reference proteome</keyword>
<sequence length="164" mass="19224">MCNTFNLKKACKDCPFKKGNTYLHPEGLKERFNHVTKQDRSFSCHKTVDYDAYNEYREAQSEIEEILQCMAEDGHSFKEISTERQKLESDPHFIDVRDKYQTTLKNEMYCAGMLILVKKENMIFNNFPLRYAVSKGLLDLNQFKDEHEVYDSIHEAINAHANGI</sequence>
<dbReference type="OrthoDB" id="8912363at2"/>
<proteinExistence type="predicted"/>
<dbReference type="RefSeq" id="WP_065994752.1">
    <property type="nucleotide sequence ID" value="NZ_CP029389.2"/>
</dbReference>
<accession>A0A2S2F8D8</accession>
<protein>
    <submittedName>
        <fullName evidence="1">Uncharacterized protein</fullName>
    </submittedName>
</protein>
<dbReference type="STRING" id="1871111.GCA_001704615_00870"/>
<dbReference type="KEGG" id="adv:DJ533_00410"/>
<dbReference type="AlphaFoldDB" id="A0A2S2F8D8"/>